<feature type="compositionally biased region" description="Acidic residues" evidence="1">
    <location>
        <begin position="231"/>
        <end position="251"/>
    </location>
</feature>
<accession>A0A4D6KDM2</accession>
<sequence length="550" mass="57095">MASSAGDGVEDRLLRVCEQLQIPKETLQITQVRLGQLRNKPEIDEGNIDDFLAAALVLSAREDGLPVDEETVASAWSELLDDREITITEQQLDTASVYLDVDEVPPKPQALADRLGLAVEMPDSLVDVAHRILLDAFELNPEVIANGRSPGATAGGALSLAALVNGHDAEDVQNVLSGASKTSRVAIENRAEALKRLLGDRLQDERYQMSAETEGQVAQPAEAATATDGAGEAEEQSAAEPDETTPGDADGETPSGPTPGDADGETPSGPTPGDADGETPSGPTPGDAGDEPETAVTEAEPDVTVQAVEDEIDALVEELDVDAPTRLLARGMVGDAVGEVDVSNATELAGATLVAGLRLNEADTDAGDVAAHRPVEARAVVQTLGALDEAIDADIPSPSPAEIVSDLVAELELSDAVAEESRRTLERYAADEPDGDYTAPELAAGSVVFAATVNGTQVDVEQLGAISGATPAFVTDAMNDIVVSLCLGLVAGEIDYEECSWTTDLLESELSPDLGDSRTGRAIAVAKTYTAGREGRHVDDATLDAVLGTE</sequence>
<dbReference type="GeneID" id="42179583"/>
<feature type="region of interest" description="Disordered" evidence="1">
    <location>
        <begin position="208"/>
        <end position="302"/>
    </location>
</feature>
<feature type="compositionally biased region" description="Low complexity" evidence="1">
    <location>
        <begin position="221"/>
        <end position="230"/>
    </location>
</feature>
<dbReference type="AlphaFoldDB" id="A0A4D6KDM2"/>
<evidence type="ECO:0000313" key="3">
    <source>
        <dbReference type="Proteomes" id="UP000297053"/>
    </source>
</evidence>
<dbReference type="EMBL" id="CP039375">
    <property type="protein sequence ID" value="QCD66250.1"/>
    <property type="molecule type" value="Genomic_DNA"/>
</dbReference>
<proteinExistence type="predicted"/>
<dbReference type="OMA" id="IDYEECS"/>
<dbReference type="RefSeq" id="WP_015762646.1">
    <property type="nucleotide sequence ID" value="NZ_CP039375.1"/>
</dbReference>
<reference evidence="2 3" key="1">
    <citation type="submission" date="2019-04" db="EMBL/GenBank/DDBJ databases">
        <title>Complete genome sequence of Arthrobacter sp. ZXY-2 associated with effective atrazine degradation and salt adaptation.</title>
        <authorList>
            <person name="Zhao X."/>
        </authorList>
    </citation>
    <scope>NUCLEOTIDE SEQUENCE [LARGE SCALE GENOMIC DNA]</scope>
    <source>
        <strain evidence="3">ZP60</strain>
    </source>
</reference>
<evidence type="ECO:0000256" key="1">
    <source>
        <dbReference type="SAM" id="MobiDB-lite"/>
    </source>
</evidence>
<dbReference type="Proteomes" id="UP000297053">
    <property type="component" value="Chromosome"/>
</dbReference>
<name>A0A4D6KDM2_9EURY</name>
<reference evidence="2 3" key="2">
    <citation type="submission" date="2019-04" db="EMBL/GenBank/DDBJ databases">
        <authorList>
            <person name="Yang S."/>
            <person name="Wei W."/>
        </authorList>
    </citation>
    <scope>NUCLEOTIDE SEQUENCE [LARGE SCALE GENOMIC DNA]</scope>
    <source>
        <strain evidence="3">ZP60</strain>
    </source>
</reference>
<protein>
    <submittedName>
        <fullName evidence="2">Uncharacterized protein</fullName>
    </submittedName>
</protein>
<gene>
    <name evidence="2" type="ORF">E5139_11565</name>
</gene>
<organism evidence="2 3">
    <name type="scientific">Halomicrobium mukohataei</name>
    <dbReference type="NCBI Taxonomy" id="57705"/>
    <lineage>
        <taxon>Archaea</taxon>
        <taxon>Methanobacteriati</taxon>
        <taxon>Methanobacteriota</taxon>
        <taxon>Stenosarchaea group</taxon>
        <taxon>Halobacteria</taxon>
        <taxon>Halobacteriales</taxon>
        <taxon>Haloarculaceae</taxon>
        <taxon>Halomicrobium</taxon>
    </lineage>
</organism>
<dbReference type="KEGG" id="halz:E5139_11565"/>
<evidence type="ECO:0000313" key="2">
    <source>
        <dbReference type="EMBL" id="QCD66250.1"/>
    </source>
</evidence>